<evidence type="ECO:0000313" key="3">
    <source>
        <dbReference type="Proteomes" id="UP000325295"/>
    </source>
</evidence>
<dbReference type="KEGG" id="lnn:F0161_09270"/>
<dbReference type="Pfam" id="PF15983">
    <property type="entry name" value="DUF4767"/>
    <property type="match status" value="1"/>
</dbReference>
<accession>A0A5P1X2H3</accession>
<name>A0A5P1X2H3_9LACO</name>
<evidence type="ECO:0000313" key="2">
    <source>
        <dbReference type="EMBL" id="QER68016.1"/>
    </source>
</evidence>
<proteinExistence type="predicted"/>
<sequence>MGNYEYNVVAIYNYDGTQPPLPNHITYVFAFHDGQPVALVDQSRDGGPRLTETQNNEVKSNFAEIAE</sequence>
<organism evidence="2 3">
    <name type="scientific">Paucilactobacillus nenjiangensis</name>
    <dbReference type="NCBI Taxonomy" id="1296540"/>
    <lineage>
        <taxon>Bacteria</taxon>
        <taxon>Bacillati</taxon>
        <taxon>Bacillota</taxon>
        <taxon>Bacilli</taxon>
        <taxon>Lactobacillales</taxon>
        <taxon>Lactobacillaceae</taxon>
        <taxon>Paucilactobacillus</taxon>
    </lineage>
</organism>
<dbReference type="AlphaFoldDB" id="A0A5P1X2H3"/>
<dbReference type="Proteomes" id="UP000325295">
    <property type="component" value="Chromosome"/>
</dbReference>
<reference evidence="2 3" key="1">
    <citation type="submission" date="2019-09" db="EMBL/GenBank/DDBJ databases">
        <title>Complete Genome Sequence of Lactobacillus nenjiangensis SH-Y15, isolated from sauerkraut.</title>
        <authorList>
            <person name="Yang H."/>
        </authorList>
    </citation>
    <scope>NUCLEOTIDE SEQUENCE [LARGE SCALE GENOMIC DNA]</scope>
    <source>
        <strain evidence="2 3">SH-Y15</strain>
    </source>
</reference>
<dbReference type="EMBL" id="CP043939">
    <property type="protein sequence ID" value="QER68016.1"/>
    <property type="molecule type" value="Genomic_DNA"/>
</dbReference>
<gene>
    <name evidence="2" type="ORF">F0161_09270</name>
</gene>
<feature type="domain" description="DUF4767" evidence="1">
    <location>
        <begin position="2"/>
        <end position="66"/>
    </location>
</feature>
<protein>
    <submittedName>
        <fullName evidence="2">DUF4767 domain-containing protein</fullName>
    </submittedName>
</protein>
<dbReference type="InterPro" id="IPR031927">
    <property type="entry name" value="DUF4767"/>
</dbReference>
<dbReference type="OrthoDB" id="2149782at2"/>
<evidence type="ECO:0000259" key="1">
    <source>
        <dbReference type="Pfam" id="PF15983"/>
    </source>
</evidence>
<keyword evidence="3" id="KW-1185">Reference proteome</keyword>